<proteinExistence type="predicted"/>
<organism evidence="2 4">
    <name type="scientific">Duncaniella dubosii</name>
    <dbReference type="NCBI Taxonomy" id="2518971"/>
    <lineage>
        <taxon>Bacteria</taxon>
        <taxon>Pseudomonadati</taxon>
        <taxon>Bacteroidota</taxon>
        <taxon>Bacteroidia</taxon>
        <taxon>Bacteroidales</taxon>
        <taxon>Muribaculaceae</taxon>
        <taxon>Duncaniella</taxon>
    </lineage>
</organism>
<dbReference type="KEGG" id="ddb:E7747_09735"/>
<dbReference type="InterPro" id="IPR007421">
    <property type="entry name" value="Schlafen_AlbA_2_dom"/>
</dbReference>
<keyword evidence="2" id="KW-0067">ATP-binding</keyword>
<evidence type="ECO:0000313" key="2">
    <source>
        <dbReference type="EMBL" id="QCD42535.1"/>
    </source>
</evidence>
<dbReference type="Gene3D" id="3.30.950.30">
    <property type="entry name" value="Schlafen, AAA domain"/>
    <property type="match status" value="1"/>
</dbReference>
<dbReference type="KEGG" id="ddb:E7747_16285"/>
<keyword evidence="2" id="KW-0547">Nucleotide-binding</keyword>
<dbReference type="Proteomes" id="UP000297149">
    <property type="component" value="Plasmid ph5-3"/>
</dbReference>
<dbReference type="AlphaFoldDB" id="A0A4P7W508"/>
<protein>
    <submittedName>
        <fullName evidence="2">ATP-binding protein</fullName>
    </submittedName>
</protein>
<dbReference type="PANTHER" id="PTHR30595:SF6">
    <property type="entry name" value="SCHLAFEN ALBA-2 DOMAIN-CONTAINING PROTEIN"/>
    <property type="match status" value="1"/>
</dbReference>
<sequence>MKDLKGIRGKFYIASLIEEGEHEHQDFKFAISDARKIARSISAFANNGGGRLLVGVKDNGVIAGVRNEEDIYVIEQAAEMYCRPSQEIRVTAFRTEGDKTVLRIEIDRSPVRPVVVLEADGSRRAYYRVKDENILAPELMVRAWVASANSEGCVISFSTAEKSLVDMLDDGPVAVEDFMLSAHVSRASAEDTVIRLHSMGILDFHYNGKTFLLTRRNDPESEE</sequence>
<geneLocation type="plasmid" evidence="3">
    <name>pH5-3</name>
</geneLocation>
<reference evidence="4" key="1">
    <citation type="submission" date="2019-02" db="EMBL/GenBank/DDBJ databases">
        <title>Isolation and identification of novel species under the genus Muribaculum.</title>
        <authorList>
            <person name="Miyake S."/>
            <person name="Ding Y."/>
            <person name="Low A."/>
            <person name="Soh M."/>
            <person name="Seedorf H."/>
        </authorList>
    </citation>
    <scope>NUCLEOTIDE SEQUENCE [LARGE SCALE GENOMIC DNA]</scope>
    <source>
        <strain evidence="4">H5</strain>
        <plasmid evidence="4">ph5-3</plasmid>
    </source>
</reference>
<dbReference type="PANTHER" id="PTHR30595">
    <property type="entry name" value="GLPR-RELATED TRANSCRIPTIONAL REPRESSOR"/>
    <property type="match status" value="1"/>
</dbReference>
<name>A0A4P7W508_9BACT</name>
<accession>A0A4P7W508</accession>
<feature type="domain" description="Schlafen AlbA-2" evidence="1">
    <location>
        <begin position="21"/>
        <end position="134"/>
    </location>
</feature>
<evidence type="ECO:0000313" key="4">
    <source>
        <dbReference type="Proteomes" id="UP000297149"/>
    </source>
</evidence>
<dbReference type="EMBL" id="CP039396">
    <property type="protein sequence ID" value="QCD42535.1"/>
    <property type="molecule type" value="Genomic_DNA"/>
</dbReference>
<dbReference type="EMBL" id="CP039399">
    <property type="protein sequence ID" value="QCD43805.1"/>
    <property type="molecule type" value="Genomic_DNA"/>
</dbReference>
<gene>
    <name evidence="2" type="ORF">E7747_09735</name>
    <name evidence="3" type="ORF">E7747_16285</name>
</gene>
<reference evidence="2" key="2">
    <citation type="journal article" date="2020" name="Int. J. Syst. Evol. Microbiol.">
        <title>Cultivation and description of Duncaniella dubosii sp. nov., Duncaniella freteri sp. nov. and emended description of the species Duncaniella muris.</title>
        <authorList>
            <person name="Miyake S."/>
            <person name="Ding Y."/>
            <person name="Soh M."/>
            <person name="Low A."/>
            <person name="Seedorf H."/>
        </authorList>
    </citation>
    <scope>NUCLEOTIDE SEQUENCE</scope>
    <source>
        <strain evidence="2">H5</strain>
    </source>
</reference>
<evidence type="ECO:0000259" key="1">
    <source>
        <dbReference type="Pfam" id="PF04326"/>
    </source>
</evidence>
<evidence type="ECO:0000313" key="3">
    <source>
        <dbReference type="EMBL" id="QCD43805.1"/>
    </source>
</evidence>
<keyword evidence="3" id="KW-0614">Plasmid</keyword>
<dbReference type="RefSeq" id="WP_123614326.1">
    <property type="nucleotide sequence ID" value="NZ_CBFGAE010000015.1"/>
</dbReference>
<dbReference type="Pfam" id="PF04326">
    <property type="entry name" value="SLFN_AlbA_2"/>
    <property type="match status" value="1"/>
</dbReference>
<dbReference type="InterPro" id="IPR038461">
    <property type="entry name" value="Schlafen_AlbA_2_dom_sf"/>
</dbReference>
<dbReference type="Proteomes" id="UP000297149">
    <property type="component" value="Chromosome"/>
</dbReference>
<dbReference type="GO" id="GO:0005524">
    <property type="term" value="F:ATP binding"/>
    <property type="evidence" value="ECO:0007669"/>
    <property type="project" value="UniProtKB-KW"/>
</dbReference>
<geneLocation type="plasmid" evidence="4">
    <name>ph5-3</name>
</geneLocation>
<keyword evidence="4" id="KW-1185">Reference proteome</keyword>